<evidence type="ECO:0000256" key="2">
    <source>
        <dbReference type="ARBA" id="ARBA00022475"/>
    </source>
</evidence>
<organism evidence="7 8">
    <name type="scientific">Marinococcus luteus</name>
    <dbReference type="NCBI Taxonomy" id="1122204"/>
    <lineage>
        <taxon>Bacteria</taxon>
        <taxon>Bacillati</taxon>
        <taxon>Bacillota</taxon>
        <taxon>Bacilli</taxon>
        <taxon>Bacillales</taxon>
        <taxon>Bacillaceae</taxon>
        <taxon>Marinococcus</taxon>
    </lineage>
</organism>
<dbReference type="NCBIfam" id="TIGR00765">
    <property type="entry name" value="yihY_not_rbn"/>
    <property type="match status" value="1"/>
</dbReference>
<feature type="transmembrane region" description="Helical" evidence="6">
    <location>
        <begin position="238"/>
        <end position="260"/>
    </location>
</feature>
<keyword evidence="8" id="KW-1185">Reference proteome</keyword>
<protein>
    <submittedName>
        <fullName evidence="7">Membrane protein</fullName>
    </submittedName>
</protein>
<evidence type="ECO:0000256" key="6">
    <source>
        <dbReference type="SAM" id="Phobius"/>
    </source>
</evidence>
<dbReference type="RefSeq" id="WP_245724088.1">
    <property type="nucleotide sequence ID" value="NZ_FNNC01000006.1"/>
</dbReference>
<accession>A0A1H2WUA1</accession>
<feature type="transmembrane region" description="Helical" evidence="6">
    <location>
        <begin position="203"/>
        <end position="226"/>
    </location>
</feature>
<dbReference type="InterPro" id="IPR017039">
    <property type="entry name" value="Virul_fac_BrkB"/>
</dbReference>
<evidence type="ECO:0000256" key="4">
    <source>
        <dbReference type="ARBA" id="ARBA00022989"/>
    </source>
</evidence>
<feature type="transmembrane region" description="Helical" evidence="6">
    <location>
        <begin position="169"/>
        <end position="191"/>
    </location>
</feature>
<dbReference type="AlphaFoldDB" id="A0A1H2WUA1"/>
<feature type="transmembrane region" description="Helical" evidence="6">
    <location>
        <begin position="28"/>
        <end position="49"/>
    </location>
</feature>
<reference evidence="7 8" key="1">
    <citation type="submission" date="2016-10" db="EMBL/GenBank/DDBJ databases">
        <authorList>
            <person name="de Groot N.N."/>
        </authorList>
    </citation>
    <scope>NUCLEOTIDE SEQUENCE [LARGE SCALE GENOMIC DNA]</scope>
    <source>
        <strain evidence="7 8">DSM 23126</strain>
    </source>
</reference>
<dbReference type="Proteomes" id="UP000199488">
    <property type="component" value="Unassembled WGS sequence"/>
</dbReference>
<gene>
    <name evidence="7" type="ORF">SAMN05421781_2496</name>
</gene>
<dbReference type="PANTHER" id="PTHR30213:SF0">
    <property type="entry name" value="UPF0761 MEMBRANE PROTEIN YIHY"/>
    <property type="match status" value="1"/>
</dbReference>
<keyword evidence="5 6" id="KW-0472">Membrane</keyword>
<proteinExistence type="predicted"/>
<keyword evidence="4 6" id="KW-1133">Transmembrane helix</keyword>
<keyword evidence="3 6" id="KW-0812">Transmembrane</keyword>
<dbReference type="PIRSF" id="PIRSF035875">
    <property type="entry name" value="RNase_BN"/>
    <property type="match status" value="1"/>
</dbReference>
<keyword evidence="2" id="KW-1003">Cell membrane</keyword>
<sequence length="290" mass="32151">MKKIKPYISDLMTEFKEDNVPLLAAAQAYYYILSIFPLLIFALTILPLLNLNPNSVVSFIGTVAPSDTASLFEENITTLVQEPRGILFVVSLLGALWSASNGINAFIKSSNEAYDVEESRSFIKVRLIAIALTICMILTIVVALVLPIFGNVLISMISSVLGLPAQTEILFQVLRWVIAVTVMTLMLLLLYRFAPNKTLKWKEILVGSLTAALLWQIVSLGFSFYVSNFGNYSATYGSLGGVIILLLWFFLTGLVLMIGAEMNVIFHRRKSGTDRRSRAQKTVQHEKSSS</sequence>
<dbReference type="Pfam" id="PF03631">
    <property type="entry name" value="Virul_fac_BrkB"/>
    <property type="match status" value="1"/>
</dbReference>
<evidence type="ECO:0000256" key="1">
    <source>
        <dbReference type="ARBA" id="ARBA00004651"/>
    </source>
</evidence>
<dbReference type="PANTHER" id="PTHR30213">
    <property type="entry name" value="INNER MEMBRANE PROTEIN YHJD"/>
    <property type="match status" value="1"/>
</dbReference>
<dbReference type="EMBL" id="FNNC01000006">
    <property type="protein sequence ID" value="SDW84141.1"/>
    <property type="molecule type" value="Genomic_DNA"/>
</dbReference>
<dbReference type="STRING" id="1122204.SAMN05421781_2496"/>
<feature type="transmembrane region" description="Helical" evidence="6">
    <location>
        <begin position="86"/>
        <end position="107"/>
    </location>
</feature>
<dbReference type="GO" id="GO:0005886">
    <property type="term" value="C:plasma membrane"/>
    <property type="evidence" value="ECO:0007669"/>
    <property type="project" value="UniProtKB-SubCell"/>
</dbReference>
<evidence type="ECO:0000313" key="8">
    <source>
        <dbReference type="Proteomes" id="UP000199488"/>
    </source>
</evidence>
<name>A0A1H2WUA1_9BACI</name>
<evidence type="ECO:0000313" key="7">
    <source>
        <dbReference type="EMBL" id="SDW84141.1"/>
    </source>
</evidence>
<comment type="subcellular location">
    <subcellularLocation>
        <location evidence="1">Cell membrane</location>
        <topology evidence="1">Multi-pass membrane protein</topology>
    </subcellularLocation>
</comment>
<feature type="transmembrane region" description="Helical" evidence="6">
    <location>
        <begin position="127"/>
        <end position="149"/>
    </location>
</feature>
<evidence type="ECO:0000256" key="5">
    <source>
        <dbReference type="ARBA" id="ARBA00023136"/>
    </source>
</evidence>
<evidence type="ECO:0000256" key="3">
    <source>
        <dbReference type="ARBA" id="ARBA00022692"/>
    </source>
</evidence>